<evidence type="ECO:0000256" key="1">
    <source>
        <dbReference type="SAM" id="Phobius"/>
    </source>
</evidence>
<dbReference type="Proteomes" id="UP000830326">
    <property type="component" value="Chromosome"/>
</dbReference>
<evidence type="ECO:0000313" key="3">
    <source>
        <dbReference type="Proteomes" id="UP000830326"/>
    </source>
</evidence>
<gene>
    <name evidence="2" type="ORF">MUO15_05865</name>
</gene>
<feature type="transmembrane region" description="Helical" evidence="1">
    <location>
        <begin position="34"/>
        <end position="55"/>
    </location>
</feature>
<dbReference type="RefSeq" id="WP_245034297.1">
    <property type="nucleotide sequence ID" value="NZ_CP095075.1"/>
</dbReference>
<sequence>MDIKTRSGEFLLFLMVGMALLIESQVSMLFEYHWLFSICISVPVVILLTKTYNYLNKKDQTSPRR</sequence>
<name>A0ABY4HEE9_9BACI</name>
<accession>A0ABY4HEE9</accession>
<keyword evidence="1" id="KW-0472">Membrane</keyword>
<dbReference type="EMBL" id="CP095075">
    <property type="protein sequence ID" value="UOR13024.1"/>
    <property type="molecule type" value="Genomic_DNA"/>
</dbReference>
<organism evidence="2 3">
    <name type="scientific">Halobacillus amylolyticus</name>
    <dbReference type="NCBI Taxonomy" id="2932259"/>
    <lineage>
        <taxon>Bacteria</taxon>
        <taxon>Bacillati</taxon>
        <taxon>Bacillota</taxon>
        <taxon>Bacilli</taxon>
        <taxon>Bacillales</taxon>
        <taxon>Bacillaceae</taxon>
        <taxon>Halobacillus</taxon>
    </lineage>
</organism>
<keyword evidence="1" id="KW-0812">Transmembrane</keyword>
<keyword evidence="3" id="KW-1185">Reference proteome</keyword>
<protein>
    <submittedName>
        <fullName evidence="2">Uncharacterized protein</fullName>
    </submittedName>
</protein>
<keyword evidence="1" id="KW-1133">Transmembrane helix</keyword>
<proteinExistence type="predicted"/>
<evidence type="ECO:0000313" key="2">
    <source>
        <dbReference type="EMBL" id="UOR13024.1"/>
    </source>
</evidence>
<reference evidence="2" key="1">
    <citation type="submission" date="2022-04" db="EMBL/GenBank/DDBJ databases">
        <title>Halobacillus sp. isolated from saltern.</title>
        <authorList>
            <person name="Won M."/>
            <person name="Lee C.-M."/>
            <person name="Woen H.-Y."/>
            <person name="Kwon S.-W."/>
        </authorList>
    </citation>
    <scope>NUCLEOTIDE SEQUENCE</scope>
    <source>
        <strain evidence="2">SSHM10-5</strain>
    </source>
</reference>